<keyword evidence="1" id="KW-1133">Transmembrane helix</keyword>
<gene>
    <name evidence="2" type="ORF">DPMN_006763</name>
</gene>
<protein>
    <submittedName>
        <fullName evidence="2">Uncharacterized protein</fullName>
    </submittedName>
</protein>
<dbReference type="AlphaFoldDB" id="A0A9D4MUV0"/>
<evidence type="ECO:0000256" key="1">
    <source>
        <dbReference type="SAM" id="Phobius"/>
    </source>
</evidence>
<keyword evidence="1" id="KW-0472">Membrane</keyword>
<evidence type="ECO:0000313" key="2">
    <source>
        <dbReference type="EMBL" id="KAH3882818.1"/>
    </source>
</evidence>
<keyword evidence="3" id="KW-1185">Reference proteome</keyword>
<organism evidence="2 3">
    <name type="scientific">Dreissena polymorpha</name>
    <name type="common">Zebra mussel</name>
    <name type="synonym">Mytilus polymorpha</name>
    <dbReference type="NCBI Taxonomy" id="45954"/>
    <lineage>
        <taxon>Eukaryota</taxon>
        <taxon>Metazoa</taxon>
        <taxon>Spiralia</taxon>
        <taxon>Lophotrochozoa</taxon>
        <taxon>Mollusca</taxon>
        <taxon>Bivalvia</taxon>
        <taxon>Autobranchia</taxon>
        <taxon>Heteroconchia</taxon>
        <taxon>Euheterodonta</taxon>
        <taxon>Imparidentia</taxon>
        <taxon>Neoheterodontei</taxon>
        <taxon>Myida</taxon>
        <taxon>Dreissenoidea</taxon>
        <taxon>Dreissenidae</taxon>
        <taxon>Dreissena</taxon>
    </lineage>
</organism>
<proteinExistence type="predicted"/>
<dbReference type="EMBL" id="JAIWYP010000001">
    <property type="protein sequence ID" value="KAH3882818.1"/>
    <property type="molecule type" value="Genomic_DNA"/>
</dbReference>
<dbReference type="Proteomes" id="UP000828390">
    <property type="component" value="Unassembled WGS sequence"/>
</dbReference>
<evidence type="ECO:0000313" key="3">
    <source>
        <dbReference type="Proteomes" id="UP000828390"/>
    </source>
</evidence>
<name>A0A9D4MUV0_DREPO</name>
<reference evidence="2" key="2">
    <citation type="submission" date="2020-11" db="EMBL/GenBank/DDBJ databases">
        <authorList>
            <person name="McCartney M.A."/>
            <person name="Auch B."/>
            <person name="Kono T."/>
            <person name="Mallez S."/>
            <person name="Becker A."/>
            <person name="Gohl D.M."/>
            <person name="Silverstein K.A.T."/>
            <person name="Koren S."/>
            <person name="Bechman K.B."/>
            <person name="Herman A."/>
            <person name="Abrahante J.E."/>
            <person name="Garbe J."/>
        </authorList>
    </citation>
    <scope>NUCLEOTIDE SEQUENCE</scope>
    <source>
        <strain evidence="2">Duluth1</strain>
        <tissue evidence="2">Whole animal</tissue>
    </source>
</reference>
<comment type="caution">
    <text evidence="2">The sequence shown here is derived from an EMBL/GenBank/DDBJ whole genome shotgun (WGS) entry which is preliminary data.</text>
</comment>
<sequence>MGCECNRKPIHCSLYTHPIRWWPGPLNPSALLSNLLCFVILILAFGTFYWDLPLATRAGPWKFKGADLSSPSTFAT</sequence>
<feature type="transmembrane region" description="Helical" evidence="1">
    <location>
        <begin position="31"/>
        <end position="52"/>
    </location>
</feature>
<keyword evidence="1" id="KW-0812">Transmembrane</keyword>
<reference evidence="2" key="1">
    <citation type="journal article" date="2019" name="bioRxiv">
        <title>The Genome of the Zebra Mussel, Dreissena polymorpha: A Resource for Invasive Species Research.</title>
        <authorList>
            <person name="McCartney M.A."/>
            <person name="Auch B."/>
            <person name="Kono T."/>
            <person name="Mallez S."/>
            <person name="Zhang Y."/>
            <person name="Obille A."/>
            <person name="Becker A."/>
            <person name="Abrahante J.E."/>
            <person name="Garbe J."/>
            <person name="Badalamenti J.P."/>
            <person name="Herman A."/>
            <person name="Mangelson H."/>
            <person name="Liachko I."/>
            <person name="Sullivan S."/>
            <person name="Sone E.D."/>
            <person name="Koren S."/>
            <person name="Silverstein K.A.T."/>
            <person name="Beckman K.B."/>
            <person name="Gohl D.M."/>
        </authorList>
    </citation>
    <scope>NUCLEOTIDE SEQUENCE</scope>
    <source>
        <strain evidence="2">Duluth1</strain>
        <tissue evidence="2">Whole animal</tissue>
    </source>
</reference>
<accession>A0A9D4MUV0</accession>